<evidence type="ECO:0000313" key="2">
    <source>
        <dbReference type="Proteomes" id="UP000297348"/>
    </source>
</evidence>
<proteinExistence type="predicted"/>
<dbReference type="EMBL" id="RKLX01000012">
    <property type="protein sequence ID" value="TGD18471.1"/>
    <property type="molecule type" value="Genomic_DNA"/>
</dbReference>
<keyword evidence="2" id="KW-1185">Reference proteome</keyword>
<sequence>MNKKMWLRIILLVMVFVLIAPVGADASRVKTVHATVNIGKNKAHKINTKVITKKWYRPRANKGRYARARLSSKGRKYYGSRVIAEKGHQFVFKRFAFLADGKTKRMEYYKIKGLKKSSQPQGVAIIGKNKQAKMYILMSNAKKKRAAKKTYGNARKG</sequence>
<organism evidence="1 2">
    <name type="scientific">Levilactobacillus suantsaiihabitans</name>
    <dbReference type="NCBI Taxonomy" id="2487722"/>
    <lineage>
        <taxon>Bacteria</taxon>
        <taxon>Bacillati</taxon>
        <taxon>Bacillota</taxon>
        <taxon>Bacilli</taxon>
        <taxon>Lactobacillales</taxon>
        <taxon>Lactobacillaceae</taxon>
        <taxon>Levilactobacillus</taxon>
    </lineage>
</organism>
<gene>
    <name evidence="1" type="ORF">EGT51_08310</name>
</gene>
<dbReference type="Proteomes" id="UP000297348">
    <property type="component" value="Unassembled WGS sequence"/>
</dbReference>
<protein>
    <submittedName>
        <fullName evidence="1">Uncharacterized protein</fullName>
    </submittedName>
</protein>
<reference evidence="1 2" key="1">
    <citation type="submission" date="2018-10" db="EMBL/GenBank/DDBJ databases">
        <title>Lactobacillus sp. R7 and Lactobacillus sp. R19 isolated from fermented mustard green product of Taiwan.</title>
        <authorList>
            <person name="Lin S.-T."/>
        </authorList>
    </citation>
    <scope>NUCLEOTIDE SEQUENCE [LARGE SCALE GENOMIC DNA]</scope>
    <source>
        <strain evidence="1 2">BCRC 81129</strain>
    </source>
</reference>
<evidence type="ECO:0000313" key="1">
    <source>
        <dbReference type="EMBL" id="TGD18471.1"/>
    </source>
</evidence>
<accession>A0A4Z0J875</accession>
<comment type="caution">
    <text evidence="1">The sequence shown here is derived from an EMBL/GenBank/DDBJ whole genome shotgun (WGS) entry which is preliminary data.</text>
</comment>
<dbReference type="AlphaFoldDB" id="A0A4Z0J875"/>
<dbReference type="RefSeq" id="WP_135368232.1">
    <property type="nucleotide sequence ID" value="NZ_RKLX01000012.1"/>
</dbReference>
<name>A0A4Z0J875_9LACO</name>